<protein>
    <recommendedName>
        <fullName evidence="3">Peptidase C39 domain-containing protein</fullName>
    </recommendedName>
</protein>
<reference evidence="1 2" key="1">
    <citation type="submission" date="2017-07" db="EMBL/GenBank/DDBJ databases">
        <title>Elstera cyanobacteriorum sp. nov., a novel bacterium isolated from cyanobacterial aggregates in a eutrophic lake.</title>
        <authorList>
            <person name="Cai H."/>
        </authorList>
    </citation>
    <scope>NUCLEOTIDE SEQUENCE [LARGE SCALE GENOMIC DNA]</scope>
    <source>
        <strain evidence="1 2">TH019</strain>
    </source>
</reference>
<sequence>MSGEPLEPRFQGDEDYLCSLYAVLNGVLRLAPDLDQPAIIRLFRALCRALDRDDRLLTTLIDGGGGPTVELLLTACVKTLSPALPLSWDRLMLPPTNPFTTLRRLARAEASLLMTYRHAEGGHWTVIDRVGSKYLHLFDSMGFGPLPLADCGFSGTPPYRFSRRVYRLRRV</sequence>
<accession>A0A255XMW2</accession>
<evidence type="ECO:0000313" key="1">
    <source>
        <dbReference type="EMBL" id="OYQ17724.1"/>
    </source>
</evidence>
<organism evidence="1 2">
    <name type="scientific">Elstera cyanobacteriorum</name>
    <dbReference type="NCBI Taxonomy" id="2022747"/>
    <lineage>
        <taxon>Bacteria</taxon>
        <taxon>Pseudomonadati</taxon>
        <taxon>Pseudomonadota</taxon>
        <taxon>Alphaproteobacteria</taxon>
        <taxon>Rhodospirillales</taxon>
        <taxon>Rhodospirillaceae</taxon>
        <taxon>Elstera</taxon>
    </lineage>
</organism>
<name>A0A255XMW2_9PROT</name>
<keyword evidence="2" id="KW-1185">Reference proteome</keyword>
<evidence type="ECO:0008006" key="3">
    <source>
        <dbReference type="Google" id="ProtNLM"/>
    </source>
</evidence>
<gene>
    <name evidence="1" type="ORF">CHR90_12110</name>
</gene>
<proteinExistence type="predicted"/>
<dbReference type="EMBL" id="NOXS01000033">
    <property type="protein sequence ID" value="OYQ17724.1"/>
    <property type="molecule type" value="Genomic_DNA"/>
</dbReference>
<dbReference type="Proteomes" id="UP000216361">
    <property type="component" value="Unassembled WGS sequence"/>
</dbReference>
<dbReference type="AlphaFoldDB" id="A0A255XMW2"/>
<dbReference type="OrthoDB" id="8419641at2"/>
<comment type="caution">
    <text evidence="1">The sequence shown here is derived from an EMBL/GenBank/DDBJ whole genome shotgun (WGS) entry which is preliminary data.</text>
</comment>
<dbReference type="RefSeq" id="WP_094409286.1">
    <property type="nucleotide sequence ID" value="NZ_BMJZ01000002.1"/>
</dbReference>
<evidence type="ECO:0000313" key="2">
    <source>
        <dbReference type="Proteomes" id="UP000216361"/>
    </source>
</evidence>